<protein>
    <recommendedName>
        <fullName evidence="4">SLL1 protein</fullName>
    </recommendedName>
</protein>
<evidence type="ECO:0008006" key="4">
    <source>
        <dbReference type="Google" id="ProtNLM"/>
    </source>
</evidence>
<keyword evidence="1" id="KW-0472">Membrane</keyword>
<sequence length="141" mass="15841">MKVGCGQQRWATVDKGGAIANGGDGREGRVAITDVADRGGLQLRLTEKGCNCDQWRRDVDEDATTIDRRELAREFHATTAKRMGGHGYEEPHYVHAKHMYNLDRMKHRPLKMTLAVLSGFSFGVVVPLFAMYFQQKKTSSQ</sequence>
<accession>A0A8J5M1N4</accession>
<evidence type="ECO:0000256" key="1">
    <source>
        <dbReference type="SAM" id="Phobius"/>
    </source>
</evidence>
<dbReference type="PANTHER" id="PTHR36003">
    <property type="entry name" value="TONB-DEPENDENT HEME RECEPTOR A"/>
    <property type="match status" value="1"/>
</dbReference>
<evidence type="ECO:0000313" key="2">
    <source>
        <dbReference type="EMBL" id="KAG6531716.1"/>
    </source>
</evidence>
<keyword evidence="1" id="KW-1133">Transmembrane helix</keyword>
<dbReference type="PANTHER" id="PTHR36003:SF5">
    <property type="entry name" value="TONB-DEPENDENT HEME RECEPTOR A"/>
    <property type="match status" value="1"/>
</dbReference>
<dbReference type="AlphaFoldDB" id="A0A8J5M1N4"/>
<gene>
    <name evidence="2" type="ORF">ZIOFF_005536</name>
</gene>
<keyword evidence="3" id="KW-1185">Reference proteome</keyword>
<name>A0A8J5M1N4_ZINOF</name>
<reference evidence="2 3" key="1">
    <citation type="submission" date="2020-08" db="EMBL/GenBank/DDBJ databases">
        <title>Plant Genome Project.</title>
        <authorList>
            <person name="Zhang R.-G."/>
        </authorList>
    </citation>
    <scope>NUCLEOTIDE SEQUENCE [LARGE SCALE GENOMIC DNA]</scope>
    <source>
        <tissue evidence="2">Rhizome</tissue>
    </source>
</reference>
<dbReference type="Proteomes" id="UP000734854">
    <property type="component" value="Unassembled WGS sequence"/>
</dbReference>
<keyword evidence="1" id="KW-0812">Transmembrane</keyword>
<dbReference type="EMBL" id="JACMSC010000002">
    <property type="protein sequence ID" value="KAG6531716.1"/>
    <property type="molecule type" value="Genomic_DNA"/>
</dbReference>
<comment type="caution">
    <text evidence="2">The sequence shown here is derived from an EMBL/GenBank/DDBJ whole genome shotgun (WGS) entry which is preliminary data.</text>
</comment>
<evidence type="ECO:0000313" key="3">
    <source>
        <dbReference type="Proteomes" id="UP000734854"/>
    </source>
</evidence>
<feature type="transmembrane region" description="Helical" evidence="1">
    <location>
        <begin position="114"/>
        <end position="133"/>
    </location>
</feature>
<proteinExistence type="predicted"/>
<organism evidence="2 3">
    <name type="scientific">Zingiber officinale</name>
    <name type="common">Ginger</name>
    <name type="synonym">Amomum zingiber</name>
    <dbReference type="NCBI Taxonomy" id="94328"/>
    <lineage>
        <taxon>Eukaryota</taxon>
        <taxon>Viridiplantae</taxon>
        <taxon>Streptophyta</taxon>
        <taxon>Embryophyta</taxon>
        <taxon>Tracheophyta</taxon>
        <taxon>Spermatophyta</taxon>
        <taxon>Magnoliopsida</taxon>
        <taxon>Liliopsida</taxon>
        <taxon>Zingiberales</taxon>
        <taxon>Zingiberaceae</taxon>
        <taxon>Zingiber</taxon>
    </lineage>
</organism>